<dbReference type="PANTHER" id="PTHR35174">
    <property type="entry name" value="BLL7171 PROTEIN-RELATED"/>
    <property type="match status" value="1"/>
</dbReference>
<name>A0A512D378_9MICO</name>
<dbReference type="InterPro" id="IPR011008">
    <property type="entry name" value="Dimeric_a/b-barrel"/>
</dbReference>
<feature type="domain" description="YCII-related" evidence="2">
    <location>
        <begin position="1"/>
        <end position="123"/>
    </location>
</feature>
<dbReference type="SUPFAM" id="SSF54909">
    <property type="entry name" value="Dimeric alpha+beta barrel"/>
    <property type="match status" value="1"/>
</dbReference>
<reference evidence="3 4" key="1">
    <citation type="submission" date="2019-07" db="EMBL/GenBank/DDBJ databases">
        <title>Whole genome shotgun sequence of Terrabacter aerolatus NBRC 106305.</title>
        <authorList>
            <person name="Hosoyama A."/>
            <person name="Uohara A."/>
            <person name="Ohji S."/>
            <person name="Ichikawa N."/>
        </authorList>
    </citation>
    <scope>NUCLEOTIDE SEQUENCE [LARGE SCALE GENOMIC DNA]</scope>
    <source>
        <strain evidence="3 4">NBRC 106305</strain>
    </source>
</reference>
<protein>
    <recommendedName>
        <fullName evidence="2">YCII-related domain-containing protein</fullName>
    </recommendedName>
</protein>
<evidence type="ECO:0000313" key="3">
    <source>
        <dbReference type="EMBL" id="GEO30916.1"/>
    </source>
</evidence>
<gene>
    <name evidence="3" type="ORF">TAE01_27260</name>
</gene>
<keyword evidence="4" id="KW-1185">Reference proteome</keyword>
<dbReference type="RefSeq" id="WP_147067293.1">
    <property type="nucleotide sequence ID" value="NZ_BAAARO010000001.1"/>
</dbReference>
<dbReference type="PANTHER" id="PTHR35174:SF3">
    <property type="entry name" value="BLL7171 PROTEIN"/>
    <property type="match status" value="1"/>
</dbReference>
<accession>A0A512D378</accession>
<comment type="caution">
    <text evidence="3">The sequence shown here is derived from an EMBL/GenBank/DDBJ whole genome shotgun (WGS) entry which is preliminary data.</text>
</comment>
<dbReference type="OrthoDB" id="668782at2"/>
<dbReference type="Pfam" id="PF03795">
    <property type="entry name" value="YCII"/>
    <property type="match status" value="1"/>
</dbReference>
<sequence length="131" mass="14393">MKYLLMIWSNPQTWGHPIFLRTPEAAAMTGDERAAMLRDFEELMAEISESGELVTAQALADPLTARSVRVRDGESLVTDGPFVEAKEQMAGYFVVDCATPERAEEIAGRFPDARFAAVEVRPLMGGSAEDL</sequence>
<comment type="similarity">
    <text evidence="1">Belongs to the YciI family.</text>
</comment>
<dbReference type="Gene3D" id="3.30.70.1060">
    <property type="entry name" value="Dimeric alpha+beta barrel"/>
    <property type="match status" value="1"/>
</dbReference>
<dbReference type="AlphaFoldDB" id="A0A512D378"/>
<dbReference type="Proteomes" id="UP000321534">
    <property type="component" value="Unassembled WGS sequence"/>
</dbReference>
<dbReference type="InterPro" id="IPR005545">
    <property type="entry name" value="YCII"/>
</dbReference>
<evidence type="ECO:0000313" key="4">
    <source>
        <dbReference type="Proteomes" id="UP000321534"/>
    </source>
</evidence>
<evidence type="ECO:0000259" key="2">
    <source>
        <dbReference type="Pfam" id="PF03795"/>
    </source>
</evidence>
<proteinExistence type="inferred from homology"/>
<evidence type="ECO:0000256" key="1">
    <source>
        <dbReference type="ARBA" id="ARBA00007689"/>
    </source>
</evidence>
<dbReference type="EMBL" id="BJYX01000014">
    <property type="protein sequence ID" value="GEO30916.1"/>
    <property type="molecule type" value="Genomic_DNA"/>
</dbReference>
<organism evidence="3 4">
    <name type="scientific">Terrabacter aerolatus</name>
    <dbReference type="NCBI Taxonomy" id="422442"/>
    <lineage>
        <taxon>Bacteria</taxon>
        <taxon>Bacillati</taxon>
        <taxon>Actinomycetota</taxon>
        <taxon>Actinomycetes</taxon>
        <taxon>Micrococcales</taxon>
        <taxon>Intrasporangiaceae</taxon>
        <taxon>Terrabacter</taxon>
    </lineage>
</organism>